<dbReference type="InterPro" id="IPR023323">
    <property type="entry name" value="Tex-like_dom_sf"/>
</dbReference>
<dbReference type="EMBL" id="JAOZ01000016">
    <property type="protein sequence ID" value="ETZ25239.1"/>
    <property type="molecule type" value="Genomic_DNA"/>
</dbReference>
<protein>
    <recommendedName>
        <fullName evidence="2">S1 motif domain-containing protein</fullName>
    </recommendedName>
</protein>
<dbReference type="SUPFAM" id="SSF158832">
    <property type="entry name" value="Tex N-terminal region-like"/>
    <property type="match status" value="1"/>
</dbReference>
<dbReference type="CDD" id="cd05685">
    <property type="entry name" value="S1_Tex"/>
    <property type="match status" value="1"/>
</dbReference>
<gene>
    <name evidence="3" type="ORF">HMPREF2085_02257</name>
</gene>
<dbReference type="PANTHER" id="PTHR10724:SF10">
    <property type="entry name" value="S1 RNA-BINDING DOMAIN-CONTAINING PROTEIN 1"/>
    <property type="match status" value="1"/>
</dbReference>
<feature type="coiled-coil region" evidence="1">
    <location>
        <begin position="94"/>
        <end position="121"/>
    </location>
</feature>
<dbReference type="InterPro" id="IPR041692">
    <property type="entry name" value="HHH_9"/>
</dbReference>
<dbReference type="SMART" id="SM00316">
    <property type="entry name" value="S1"/>
    <property type="match status" value="1"/>
</dbReference>
<dbReference type="GO" id="GO:0006139">
    <property type="term" value="P:nucleobase-containing compound metabolic process"/>
    <property type="evidence" value="ECO:0007669"/>
    <property type="project" value="InterPro"/>
</dbReference>
<dbReference type="InterPro" id="IPR055179">
    <property type="entry name" value="Tex-like_central_region"/>
</dbReference>
<dbReference type="Gene3D" id="1.10.10.650">
    <property type="entry name" value="RuvA domain 2-like"/>
    <property type="match status" value="1"/>
</dbReference>
<dbReference type="PATRIC" id="fig|1357398.3.peg.2223"/>
<dbReference type="Gene3D" id="1.10.150.310">
    <property type="entry name" value="Tex RuvX-like domain-like"/>
    <property type="match status" value="1"/>
</dbReference>
<evidence type="ECO:0000313" key="3">
    <source>
        <dbReference type="EMBL" id="ETZ25239.1"/>
    </source>
</evidence>
<feature type="domain" description="S1 motif" evidence="2">
    <location>
        <begin position="687"/>
        <end position="756"/>
    </location>
</feature>
<dbReference type="InterPro" id="IPR018974">
    <property type="entry name" value="Tex-like_N"/>
</dbReference>
<dbReference type="AlphaFoldDB" id="X7RVP4"/>
<dbReference type="InterPro" id="IPR032639">
    <property type="entry name" value="Tex_YqgF"/>
</dbReference>
<dbReference type="GO" id="GO:0003735">
    <property type="term" value="F:structural constituent of ribosome"/>
    <property type="evidence" value="ECO:0007669"/>
    <property type="project" value="TreeGrafter"/>
</dbReference>
<dbReference type="SUPFAM" id="SSF50249">
    <property type="entry name" value="Nucleic acid-binding proteins"/>
    <property type="match status" value="1"/>
</dbReference>
<dbReference type="Pfam" id="PF17674">
    <property type="entry name" value="HHH_9"/>
    <property type="match status" value="1"/>
</dbReference>
<dbReference type="FunFam" id="2.40.50.140:FF:000051">
    <property type="entry name" value="RNA-binding transcriptional accessory protein"/>
    <property type="match status" value="1"/>
</dbReference>
<dbReference type="InterPro" id="IPR006641">
    <property type="entry name" value="YqgF/RNaseH-like_dom"/>
</dbReference>
<comment type="caution">
    <text evidence="3">The sequence shown here is derived from an EMBL/GenBank/DDBJ whole genome shotgun (WGS) entry which is preliminary data.</text>
</comment>
<name>X7RVP4_FUSNU</name>
<dbReference type="SUPFAM" id="SSF53098">
    <property type="entry name" value="Ribonuclease H-like"/>
    <property type="match status" value="1"/>
</dbReference>
<dbReference type="Gene3D" id="1.10.3500.10">
    <property type="entry name" value="Tex N-terminal region-like"/>
    <property type="match status" value="1"/>
</dbReference>
<proteinExistence type="predicted"/>
<dbReference type="GO" id="GO:0005737">
    <property type="term" value="C:cytoplasm"/>
    <property type="evidence" value="ECO:0007669"/>
    <property type="project" value="UniProtKB-ARBA"/>
</dbReference>
<dbReference type="GO" id="GO:0003729">
    <property type="term" value="F:mRNA binding"/>
    <property type="evidence" value="ECO:0007669"/>
    <property type="project" value="TreeGrafter"/>
</dbReference>
<evidence type="ECO:0000256" key="1">
    <source>
        <dbReference type="SAM" id="Coils"/>
    </source>
</evidence>
<dbReference type="SMART" id="SM00732">
    <property type="entry name" value="YqgFc"/>
    <property type="match status" value="1"/>
</dbReference>
<sequence>MPDFFISQFYHSVNNLKNMVQYIIEFNNHKEKYKGNVMEKIYKIVAEELKIPVDKVENTIKLLDDGATIPFVARYRKEVTGNLDEVQIGDILQKVEYLRNLEERKEEVIRLIEEQGKLTEELRNSIIEAKILQEVEDIYFPYRKKKKTKADIAKERGLEPLAEKFYTANNLEEIQNLAKDFITEEVPTIEDAIEGAMLIIAQNISEKAEYRERIREIYLKYSIIESKASKKAAELDEKKVYNDYYEYAEKVEKMPSHRILALNRGEKEDILTVHLRLEDSDRERIETMILKEFPKNDLVSTYKEIIKDSLDRLIVPSIEREVRNALTERAEIESIAVFKDNLKNLLLQAPLKEKNVLALDPGYRTGCKVAVIDKYGFYRENTVFFLVEAMHNPKQIQDARDKFLKLVKKYDIDIVSIGNGTASRETETFVANIIKEEKLNVKYLIVNEAGASVYSASKIAAEEFPDLDVTVRGAISIGRRIQDPLAELVKIDPKSIGVGMYQHDVNQSKLDESLDNVISHVVNNVGANINTASWALLSHISGIKKTVAKNIVDYRKENGNFKNRKEILKVKGVGPKAYEQMAGFLVIPEGENILDNTVIHPESYGIAEAILEKIGFDLEKYNNELDVARERLKSFDYKKFAKENEFGLETVKDVYEALLKDRRDPRDDFEKPLLKSDILNIDNLEVGMELEGTVRNVVKFGAFIDIGLKNDALLHISEISDKYIDDPSKVLSVGQIIKVKIKDVDKDRGRVGLTRKGQN</sequence>
<dbReference type="FunFam" id="1.10.10.650:FF:000001">
    <property type="entry name" value="S1 RNA-binding domain 1"/>
    <property type="match status" value="1"/>
</dbReference>
<dbReference type="Pfam" id="PF22706">
    <property type="entry name" value="Tex_central_region"/>
    <property type="match status" value="1"/>
</dbReference>
<dbReference type="InterPro" id="IPR003029">
    <property type="entry name" value="S1_domain"/>
</dbReference>
<dbReference type="InterPro" id="IPR012337">
    <property type="entry name" value="RNaseH-like_sf"/>
</dbReference>
<evidence type="ECO:0000259" key="2">
    <source>
        <dbReference type="PROSITE" id="PS50126"/>
    </source>
</evidence>
<dbReference type="Gene3D" id="3.30.420.140">
    <property type="entry name" value="YqgF/RNase H-like domain"/>
    <property type="match status" value="1"/>
</dbReference>
<reference evidence="3" key="1">
    <citation type="submission" date="2014-01" db="EMBL/GenBank/DDBJ databases">
        <title>The Genome Sequence of Fusobacterium nucleatum 13_3C.</title>
        <authorList>
            <consortium name="The Broad Institute Genomics Platform"/>
            <person name="Earl A."/>
            <person name="Allen-Vercoe E."/>
            <person name="Daigneault M."/>
            <person name="Young S.K."/>
            <person name="Zeng Q."/>
            <person name="Gargeya S."/>
            <person name="Fitzgerald M."/>
            <person name="Abouelleil A."/>
            <person name="Alvarado L."/>
            <person name="Chapman S.B."/>
            <person name="Gainer-Dewar J."/>
            <person name="Goldberg J."/>
            <person name="Griggs A."/>
            <person name="Gujja S."/>
            <person name="Hansen M."/>
            <person name="Howarth C."/>
            <person name="Imamovic A."/>
            <person name="Ireland A."/>
            <person name="Larimer J."/>
            <person name="McCowan C."/>
            <person name="Murphy C."/>
            <person name="Pearson M."/>
            <person name="Poon T.W."/>
            <person name="Priest M."/>
            <person name="Roberts A."/>
            <person name="Saif S."/>
            <person name="Shea T."/>
            <person name="Sykes S."/>
            <person name="Wortman J."/>
            <person name="Nusbaum C."/>
            <person name="Birren B."/>
        </authorList>
    </citation>
    <scope>NUCLEOTIDE SEQUENCE [LARGE SCALE GENOMIC DNA]</scope>
    <source>
        <strain evidence="3">13_3C</strain>
    </source>
</reference>
<dbReference type="Pfam" id="PF12836">
    <property type="entry name" value="HHH_3"/>
    <property type="match status" value="1"/>
</dbReference>
<dbReference type="Pfam" id="PF16921">
    <property type="entry name" value="Tex_YqgF"/>
    <property type="match status" value="1"/>
</dbReference>
<dbReference type="InterPro" id="IPR023319">
    <property type="entry name" value="Tex-like_HTH_dom_sf"/>
</dbReference>
<dbReference type="GO" id="GO:0006412">
    <property type="term" value="P:translation"/>
    <property type="evidence" value="ECO:0007669"/>
    <property type="project" value="TreeGrafter"/>
</dbReference>
<dbReference type="Gene3D" id="2.40.50.140">
    <property type="entry name" value="Nucleic acid-binding proteins"/>
    <property type="match status" value="1"/>
</dbReference>
<dbReference type="InterPro" id="IPR012340">
    <property type="entry name" value="NA-bd_OB-fold"/>
</dbReference>
<dbReference type="FunFam" id="3.30.420.140:FF:000001">
    <property type="entry name" value="RNA-binding transcriptional accessory protein"/>
    <property type="match status" value="1"/>
</dbReference>
<accession>X7RVP4</accession>
<dbReference type="SUPFAM" id="SSF47781">
    <property type="entry name" value="RuvA domain 2-like"/>
    <property type="match status" value="2"/>
</dbReference>
<dbReference type="InterPro" id="IPR050437">
    <property type="entry name" value="Ribos_protein_bS1-like"/>
</dbReference>
<dbReference type="InterPro" id="IPR044146">
    <property type="entry name" value="S1_Tex"/>
</dbReference>
<dbReference type="FunFam" id="1.10.150.310:FF:000001">
    <property type="entry name" value="RNA-binding transcriptional accessory protein"/>
    <property type="match status" value="1"/>
</dbReference>
<keyword evidence="1" id="KW-0175">Coiled coil</keyword>
<dbReference type="Pfam" id="PF00575">
    <property type="entry name" value="S1"/>
    <property type="match status" value="1"/>
</dbReference>
<organism evidence="3">
    <name type="scientific">Fusobacterium nucleatum 13_3C</name>
    <dbReference type="NCBI Taxonomy" id="1357398"/>
    <lineage>
        <taxon>Bacteria</taxon>
        <taxon>Fusobacteriati</taxon>
        <taxon>Fusobacteriota</taxon>
        <taxon>Fusobacteriia</taxon>
        <taxon>Fusobacteriales</taxon>
        <taxon>Fusobacteriaceae</taxon>
        <taxon>Fusobacterium</taxon>
    </lineage>
</organism>
<feature type="coiled-coil region" evidence="1">
    <location>
        <begin position="611"/>
        <end position="638"/>
    </location>
</feature>
<dbReference type="InterPro" id="IPR010994">
    <property type="entry name" value="RuvA_2-like"/>
</dbReference>
<dbReference type="Pfam" id="PF09371">
    <property type="entry name" value="Tex_N"/>
    <property type="match status" value="1"/>
</dbReference>
<dbReference type="PANTHER" id="PTHR10724">
    <property type="entry name" value="30S RIBOSOMAL PROTEIN S1"/>
    <property type="match status" value="1"/>
</dbReference>
<dbReference type="PROSITE" id="PS50126">
    <property type="entry name" value="S1"/>
    <property type="match status" value="1"/>
</dbReference>
<dbReference type="HOGENOM" id="CLU_009833_0_2_0"/>
<dbReference type="InterPro" id="IPR037027">
    <property type="entry name" value="YqgF/RNaseH-like_dom_sf"/>
</dbReference>